<evidence type="ECO:0000313" key="1">
    <source>
        <dbReference type="EMBL" id="SEB20908.1"/>
    </source>
</evidence>
<keyword evidence="2" id="KW-1185">Reference proteome</keyword>
<dbReference type="Proteomes" id="UP000198638">
    <property type="component" value="Unassembled WGS sequence"/>
</dbReference>
<name>A0A1H4HIP9_9BURK</name>
<dbReference type="EMBL" id="FNRQ01000009">
    <property type="protein sequence ID" value="SEB20908.1"/>
    <property type="molecule type" value="Genomic_DNA"/>
</dbReference>
<evidence type="ECO:0000313" key="2">
    <source>
        <dbReference type="Proteomes" id="UP000198638"/>
    </source>
</evidence>
<reference evidence="2" key="1">
    <citation type="submission" date="2016-10" db="EMBL/GenBank/DDBJ databases">
        <authorList>
            <person name="Varghese N."/>
            <person name="Submissions S."/>
        </authorList>
    </citation>
    <scope>NUCLEOTIDE SEQUENCE [LARGE SCALE GENOMIC DNA]</scope>
    <source>
        <strain evidence="2">LMG 24000</strain>
    </source>
</reference>
<accession>A0A1H4HIP9</accession>
<protein>
    <submittedName>
        <fullName evidence="1">Uncharacterized protein</fullName>
    </submittedName>
</protein>
<proteinExistence type="predicted"/>
<gene>
    <name evidence="1" type="ORF">SAMN05192564_1094</name>
</gene>
<dbReference type="AlphaFoldDB" id="A0A1H4HIP9"/>
<sequence length="218" mass="24071">MYYNLINIIGLRPRHGNEKCSTHDSDRSCEEGSVRKTVRGAGLDALTGRAATDPRLPRSAWCQLPDQKRNWRTSAPKNRLKYTCATSATGSRAGIAPGPGSTTLQVSLRIVADKIRDLHLIARKPRMASRVKGGVAQSCGHAVCQKAIHQNHAWARIVALDDVFRAVRADYFESPVIGRNMFRQTARPYQGIRIRCGGSTCYQSTCTRIRSGHRAVNA</sequence>
<dbReference type="STRING" id="83784.SAMN05192564_1094"/>
<organism evidence="1 2">
    <name type="scientific">Paraburkholderia sartisoli</name>
    <dbReference type="NCBI Taxonomy" id="83784"/>
    <lineage>
        <taxon>Bacteria</taxon>
        <taxon>Pseudomonadati</taxon>
        <taxon>Pseudomonadota</taxon>
        <taxon>Betaproteobacteria</taxon>
        <taxon>Burkholderiales</taxon>
        <taxon>Burkholderiaceae</taxon>
        <taxon>Paraburkholderia</taxon>
    </lineage>
</organism>